<evidence type="ECO:0000313" key="24">
    <source>
        <dbReference type="EnsemblMetazoa" id="XP_038076320.1"/>
    </source>
</evidence>
<comment type="function">
    <text evidence="19">Escort protein required for cholesterol as well as lipid homeostasis. Regulates export of the SCAP-SREBP complex from the endoplasmic reticulum to the Golgi upon low cholesterol, thereby regulating the processing of sterol regulatory element-binding proteins (SREBPs) SREBF1/SREBP1 and SREBF2/SREBP2. At high sterol concentrations, formation of a ternary complex with INSIG (INSIG1 or INSIG2) leads to mask the ER export signal in SCAP, promoting retention of the complex in the endoplasmic reticulum. Low sterol concentrations trigger release of INSIG, a conformational change in the SSD domain of SCAP, unmasking of the ER export signal, promoting recruitment into COPII-coated vesicles and transport of the SCAP-SREBP to the Golgi: in the Golgi, SREBPs are then processed, releasing the transcription factor fragment of SREBPs from the membrane, its import into the nucleus and up-regulation of LDLR, INSIG1 and the mevalonate pathway. Binds cholesterol via its SSD domain.</text>
</comment>
<dbReference type="GO" id="GO:0032934">
    <property type="term" value="F:sterol binding"/>
    <property type="evidence" value="ECO:0007669"/>
    <property type="project" value="InterPro"/>
</dbReference>
<dbReference type="SUPFAM" id="SSF82866">
    <property type="entry name" value="Multidrug efflux transporter AcrB transmembrane domain"/>
    <property type="match status" value="1"/>
</dbReference>
<evidence type="ECO:0000256" key="12">
    <source>
        <dbReference type="ARBA" id="ARBA00023034"/>
    </source>
</evidence>
<keyword evidence="25" id="KW-1185">Reference proteome</keyword>
<feature type="region of interest" description="Disordered" evidence="21">
    <location>
        <begin position="920"/>
        <end position="958"/>
    </location>
</feature>
<keyword evidence="8 22" id="KW-0812">Transmembrane</keyword>
<evidence type="ECO:0000313" key="25">
    <source>
        <dbReference type="Proteomes" id="UP000887568"/>
    </source>
</evidence>
<feature type="repeat" description="WD" evidence="20">
    <location>
        <begin position="1341"/>
        <end position="1380"/>
    </location>
</feature>
<reference evidence="24" key="1">
    <citation type="submission" date="2022-11" db="UniProtKB">
        <authorList>
            <consortium name="EnsemblMetazoa"/>
        </authorList>
    </citation>
    <scope>IDENTIFICATION</scope>
</reference>
<evidence type="ECO:0000256" key="14">
    <source>
        <dbReference type="ARBA" id="ARBA00023121"/>
    </source>
</evidence>
<comment type="similarity">
    <text evidence="4">Belongs to the WD repeat SCAP family.</text>
</comment>
<keyword evidence="15 22" id="KW-0472">Membrane</keyword>
<evidence type="ECO:0000256" key="7">
    <source>
        <dbReference type="ARBA" id="ARBA00022574"/>
    </source>
</evidence>
<name>A0A914BK78_PATMI</name>
<dbReference type="RefSeq" id="XP_038076320.1">
    <property type="nucleotide sequence ID" value="XM_038220392.1"/>
</dbReference>
<dbReference type="EnsemblMetazoa" id="XM_038220392.1">
    <property type="protein sequence ID" value="XP_038076320.1"/>
    <property type="gene ID" value="LOC119744459"/>
</dbReference>
<dbReference type="PANTHER" id="PTHR46378:SF1">
    <property type="entry name" value="STEROL REGULATORY ELEMENT-BINDING PROTEIN CLEAVAGE-ACTIVATING PROTEIN"/>
    <property type="match status" value="1"/>
</dbReference>
<feature type="transmembrane region" description="Helical" evidence="22">
    <location>
        <begin position="343"/>
        <end position="361"/>
    </location>
</feature>
<dbReference type="InterPro" id="IPR015943">
    <property type="entry name" value="WD40/YVTN_repeat-like_dom_sf"/>
</dbReference>
<evidence type="ECO:0000256" key="5">
    <source>
        <dbReference type="ARBA" id="ARBA00019541"/>
    </source>
</evidence>
<dbReference type="GO" id="GO:0012507">
    <property type="term" value="C:ER to Golgi transport vesicle membrane"/>
    <property type="evidence" value="ECO:0007669"/>
    <property type="project" value="UniProtKB-SubCell"/>
</dbReference>
<evidence type="ECO:0000256" key="20">
    <source>
        <dbReference type="PROSITE-ProRule" id="PRU00221"/>
    </source>
</evidence>
<dbReference type="PROSITE" id="PS50294">
    <property type="entry name" value="WD_REPEATS_REGION"/>
    <property type="match status" value="1"/>
</dbReference>
<keyword evidence="18" id="KW-0753">Steroid metabolism</keyword>
<evidence type="ECO:0000256" key="13">
    <source>
        <dbReference type="ARBA" id="ARBA00023098"/>
    </source>
</evidence>
<dbReference type="Pfam" id="PF24006">
    <property type="entry name" value="SCAP_N"/>
    <property type="match status" value="1"/>
</dbReference>
<sequence>MVEIWRQLILVSRKLTNKYSRKQVTYTPSYYTEYLPAPSSLNDARKRRETRRHVAVMVVERLKSLVADAFYKHGQFCSAHPWPVIAFVCAVILVASYPVANLPMPGTAPMEFSSTVQGFSVPLQRSKGPIQDPGVEGIVAPRWFSGPPVGFIQQFVINATVSPWQRGLIPEDAFRAPLSKAFELRRDIEEFETTAGKSVRSFCLYVMEPADDCKEVLPRHNCLMVSPANVWGDNAEKFRQDAKLVNSIFETQGSMEAMPSIKDLLFGVPSKYTGINRFYMRSRQRQISFAITLVLQTYDQTFVDGLKAHLLLRHGAGNVQQEDKEREQIVHIYYQDEKGLLELSPLIIIYVLLLLYIYFSISKIEMVESKWGMAFAAVIMIMSSLSMSVGICLVFGLTPSLNGSEIFPYLVIIIGLENILVFTKSVVSTPVHLAVNIRIAQGLSKEGWSITKNLCAELVVVFIGFFTFVPAIQEFCVFALVGLLTDFFLQMFYFVPVLSVDIRRMELSDLSRNSVRQELAAAANAEAERPLTPTQGRHMTRSKSAPRSLNKLGYRSTQTPLPLHTTRSRIPRRLRFIYFWASTRLMQRLIMAASIVWIILTSMFMYKSGLVTHLTDTRLNQSAPMELHKIMTLQHQAPKLPLAAPPLEKDPPDPAQTSGAVSSDVDSKEKSGMEAIIDQIRSLMEGSSSWSWHQENARRMGQQSDLWRKLSLWHWPALFECYNMSLHGKYISILPPSYLNINIDPDDAVALRHDREKERAAKWFGNLDPDSRVLPYNPDFYTEWIDEKGVVHTVPLYRASKLDYYMTMTLGILSGASSVILIILLFKCAVLVRLRRARYKKGKHEDILKRVVMKKSCESVPWVLMGHQQEIECLSSEGAWIASCCLGGEIRIWDGSSGECTICIDRHSYFKTRRRLGSSSTRVRRGSGGAGAYARPPSLSDVSPREKSNTYPISRRNGYSQNQVDLSGAISTNFSSRSSLDVGSSCQDDRLSSGVYSTSTGSQSTEHDLNSCVGTPQSAGSGYDFRTLVDSYLMQEQYRYGNGAFEDEDEGLDDVYPNLPSPPCRSGSQNLTTINELGNFRPRTGSTGSMGLRFETNQSPRDGSSRSPTQYASQNRFSFDEGFLRQGGAGDAGMTSPLDGVQPPPIWCMVCSDHMVVVGCSSGRIEMWDPGSGFLLGSYEDNPIGATGLSITGSHLVVARLNGSLDFLDLVTHHSVHINQAMIGDFLAGNQRGKMRSFSSSEFVPLGGAIFCSKQASVQAHQQPINEVQVAGDQVVTASQDHTLKVFRLEDSLCTYTLRGHTGSVTTLYVDKHNSYQIASGSDDGMVRLWDTLTGVCLHSLWGHVSTVLSVTLSQDHVISVGMDNRLCVWKRRRGRMIHVIQLDPGCSGTVVTLSNNLMVTGGQGYLAVWDIFHGEPIRVVELGGGEQAVRQIVVTDRGRAVVCDYGHELRLVTFPSTLKKTD</sequence>
<dbReference type="OMA" id="IMKQYNV"/>
<keyword evidence="17" id="KW-0325">Glycoprotein</keyword>
<keyword evidence="11 22" id="KW-1133">Transmembrane helix</keyword>
<dbReference type="InterPro" id="IPR057041">
    <property type="entry name" value="SCAP_N"/>
</dbReference>
<accession>A0A914BK78</accession>
<dbReference type="SMART" id="SM00320">
    <property type="entry name" value="WD40"/>
    <property type="match status" value="6"/>
</dbReference>
<evidence type="ECO:0000256" key="3">
    <source>
        <dbReference type="ARBA" id="ARBA00004653"/>
    </source>
</evidence>
<feature type="transmembrane region" description="Helical" evidence="22">
    <location>
        <begin position="409"/>
        <end position="433"/>
    </location>
</feature>
<dbReference type="InterPro" id="IPR030225">
    <property type="entry name" value="SCAP"/>
</dbReference>
<dbReference type="GeneID" id="119744459"/>
<proteinExistence type="inferred from homology"/>
<feature type="region of interest" description="Disordered" evidence="21">
    <location>
        <begin position="1078"/>
        <end position="1111"/>
    </location>
</feature>
<evidence type="ECO:0000256" key="21">
    <source>
        <dbReference type="SAM" id="MobiDB-lite"/>
    </source>
</evidence>
<feature type="compositionally biased region" description="Polar residues" evidence="21">
    <location>
        <begin position="994"/>
        <end position="1004"/>
    </location>
</feature>
<organism evidence="24 25">
    <name type="scientific">Patiria miniata</name>
    <name type="common">Bat star</name>
    <name type="synonym">Asterina miniata</name>
    <dbReference type="NCBI Taxonomy" id="46514"/>
    <lineage>
        <taxon>Eukaryota</taxon>
        <taxon>Metazoa</taxon>
        <taxon>Echinodermata</taxon>
        <taxon>Eleutherozoa</taxon>
        <taxon>Asterozoa</taxon>
        <taxon>Asteroidea</taxon>
        <taxon>Valvatacea</taxon>
        <taxon>Valvatida</taxon>
        <taxon>Asterinidae</taxon>
        <taxon>Patiria</taxon>
    </lineage>
</organism>
<dbReference type="GO" id="GO:0045540">
    <property type="term" value="P:regulation of cholesterol biosynthetic process"/>
    <property type="evidence" value="ECO:0007669"/>
    <property type="project" value="TreeGrafter"/>
</dbReference>
<evidence type="ECO:0000256" key="11">
    <source>
        <dbReference type="ARBA" id="ARBA00022989"/>
    </source>
</evidence>
<evidence type="ECO:0000259" key="23">
    <source>
        <dbReference type="PROSITE" id="PS50156"/>
    </source>
</evidence>
<evidence type="ECO:0000256" key="16">
    <source>
        <dbReference type="ARBA" id="ARBA00023166"/>
    </source>
</evidence>
<evidence type="ECO:0000256" key="4">
    <source>
        <dbReference type="ARBA" id="ARBA00007410"/>
    </source>
</evidence>
<dbReference type="PANTHER" id="PTHR46378">
    <property type="entry name" value="STEROL REGULATORY ELEMENT-BINDING PROTEIN CLEAVAGE-ACTIVATING PROTEIN"/>
    <property type="match status" value="1"/>
</dbReference>
<dbReference type="Pfam" id="PF24017">
    <property type="entry name" value="Beta-prop_SCAP"/>
    <property type="match status" value="1"/>
</dbReference>
<feature type="domain" description="SSD" evidence="23">
    <location>
        <begin position="342"/>
        <end position="500"/>
    </location>
</feature>
<keyword evidence="9" id="KW-0677">Repeat</keyword>
<dbReference type="InterPro" id="IPR000731">
    <property type="entry name" value="SSD"/>
</dbReference>
<keyword evidence="7 20" id="KW-0853">WD repeat</keyword>
<keyword evidence="13" id="KW-0443">Lipid metabolism</keyword>
<evidence type="ECO:0000256" key="17">
    <source>
        <dbReference type="ARBA" id="ARBA00023180"/>
    </source>
</evidence>
<dbReference type="GO" id="GO:0005789">
    <property type="term" value="C:endoplasmic reticulum membrane"/>
    <property type="evidence" value="ECO:0007669"/>
    <property type="project" value="UniProtKB-SubCell"/>
</dbReference>
<protein>
    <recommendedName>
        <fullName evidence="5">Sterol regulatory element-binding protein cleavage-activating protein</fullName>
    </recommendedName>
</protein>
<evidence type="ECO:0000256" key="10">
    <source>
        <dbReference type="ARBA" id="ARBA00022824"/>
    </source>
</evidence>
<dbReference type="PROSITE" id="PS50082">
    <property type="entry name" value="WD_REPEATS_2"/>
    <property type="match status" value="2"/>
</dbReference>
<dbReference type="InterPro" id="IPR001680">
    <property type="entry name" value="WD40_rpt"/>
</dbReference>
<evidence type="ECO:0000256" key="2">
    <source>
        <dbReference type="ARBA" id="ARBA00004557"/>
    </source>
</evidence>
<keyword evidence="16" id="KW-1207">Sterol metabolism</keyword>
<keyword evidence="12" id="KW-0333">Golgi apparatus</keyword>
<dbReference type="InterPro" id="IPR057042">
    <property type="entry name" value="Beta-prop_SCAP"/>
</dbReference>
<keyword evidence="6" id="KW-0153">Cholesterol metabolism</keyword>
<dbReference type="Gene3D" id="2.130.10.10">
    <property type="entry name" value="YVTN repeat-like/Quinoprotein amine dehydrogenase"/>
    <property type="match status" value="2"/>
</dbReference>
<feature type="transmembrane region" description="Helical" evidence="22">
    <location>
        <begin position="373"/>
        <end position="397"/>
    </location>
</feature>
<feature type="repeat" description="WD" evidence="20">
    <location>
        <begin position="1298"/>
        <end position="1340"/>
    </location>
</feature>
<dbReference type="GO" id="GO:0000139">
    <property type="term" value="C:Golgi membrane"/>
    <property type="evidence" value="ECO:0007669"/>
    <property type="project" value="UniProtKB-SubCell"/>
</dbReference>
<feature type="region of interest" description="Disordered" evidence="21">
    <location>
        <begin position="521"/>
        <end position="562"/>
    </location>
</feature>
<evidence type="ECO:0000256" key="6">
    <source>
        <dbReference type="ARBA" id="ARBA00022548"/>
    </source>
</evidence>
<evidence type="ECO:0000256" key="1">
    <source>
        <dbReference type="ARBA" id="ARBA00004477"/>
    </source>
</evidence>
<feature type="transmembrane region" description="Helical" evidence="22">
    <location>
        <begin position="454"/>
        <end position="472"/>
    </location>
</feature>
<dbReference type="OrthoDB" id="361494at2759"/>
<evidence type="ECO:0000256" key="22">
    <source>
        <dbReference type="SAM" id="Phobius"/>
    </source>
</evidence>
<dbReference type="GO" id="GO:0032933">
    <property type="term" value="P:SREBP signaling pathway"/>
    <property type="evidence" value="ECO:0007669"/>
    <property type="project" value="InterPro"/>
</dbReference>
<evidence type="ECO:0000256" key="18">
    <source>
        <dbReference type="ARBA" id="ARBA00023221"/>
    </source>
</evidence>
<evidence type="ECO:0000256" key="19">
    <source>
        <dbReference type="ARBA" id="ARBA00045958"/>
    </source>
</evidence>
<feature type="compositionally biased region" description="Polar residues" evidence="21">
    <location>
        <begin position="532"/>
        <end position="547"/>
    </location>
</feature>
<dbReference type="Pfam" id="PF12349">
    <property type="entry name" value="Sterol-sensing"/>
    <property type="match status" value="1"/>
</dbReference>
<feature type="region of interest" description="Disordered" evidence="21">
    <location>
        <begin position="985"/>
        <end position="1012"/>
    </location>
</feature>
<feature type="transmembrane region" description="Helical" evidence="22">
    <location>
        <begin position="589"/>
        <end position="606"/>
    </location>
</feature>
<feature type="transmembrane region" description="Helical" evidence="22">
    <location>
        <begin position="804"/>
        <end position="832"/>
    </location>
</feature>
<keyword evidence="10" id="KW-0256">Endoplasmic reticulum</keyword>
<feature type="compositionally biased region" description="Polar residues" evidence="21">
    <location>
        <begin position="949"/>
        <end position="958"/>
    </location>
</feature>
<feature type="region of interest" description="Disordered" evidence="21">
    <location>
        <begin position="642"/>
        <end position="669"/>
    </location>
</feature>
<comment type="subcellular location">
    <subcellularLocation>
        <location evidence="2">Cytoplasmic vesicle</location>
        <location evidence="2">COPII-coated vesicle membrane</location>
        <topology evidence="2">Multi-pass membrane protein</topology>
    </subcellularLocation>
    <subcellularLocation>
        <location evidence="1">Endoplasmic reticulum membrane</location>
        <topology evidence="1">Multi-pass membrane protein</topology>
    </subcellularLocation>
    <subcellularLocation>
        <location evidence="3">Golgi apparatus membrane</location>
        <topology evidence="3">Multi-pass membrane protein</topology>
    </subcellularLocation>
</comment>
<feature type="compositionally biased region" description="Polar residues" evidence="21">
    <location>
        <begin position="1084"/>
        <end position="1111"/>
    </location>
</feature>
<dbReference type="SUPFAM" id="SSF50978">
    <property type="entry name" value="WD40 repeat-like"/>
    <property type="match status" value="2"/>
</dbReference>
<keyword evidence="14" id="KW-0446">Lipid-binding</keyword>
<dbReference type="Proteomes" id="UP000887568">
    <property type="component" value="Unplaced"/>
</dbReference>
<evidence type="ECO:0000256" key="9">
    <source>
        <dbReference type="ARBA" id="ARBA00022737"/>
    </source>
</evidence>
<evidence type="ECO:0000256" key="8">
    <source>
        <dbReference type="ARBA" id="ARBA00022692"/>
    </source>
</evidence>
<dbReference type="Pfam" id="PF00400">
    <property type="entry name" value="WD40"/>
    <property type="match status" value="1"/>
</dbReference>
<dbReference type="InterPro" id="IPR053958">
    <property type="entry name" value="HMGCR/SNAP/NPC1-like_SSD"/>
</dbReference>
<dbReference type="GO" id="GO:0008203">
    <property type="term" value="P:cholesterol metabolic process"/>
    <property type="evidence" value="ECO:0007669"/>
    <property type="project" value="UniProtKB-KW"/>
</dbReference>
<dbReference type="PROSITE" id="PS50156">
    <property type="entry name" value="SSD"/>
    <property type="match status" value="1"/>
</dbReference>
<dbReference type="InterPro" id="IPR036322">
    <property type="entry name" value="WD40_repeat_dom_sf"/>
</dbReference>
<evidence type="ECO:0000256" key="15">
    <source>
        <dbReference type="ARBA" id="ARBA00023136"/>
    </source>
</evidence>
<dbReference type="GO" id="GO:0032936">
    <property type="term" value="C:SREBP-SCAP complex"/>
    <property type="evidence" value="ECO:0007669"/>
    <property type="project" value="TreeGrafter"/>
</dbReference>